<keyword evidence="5" id="KW-1185">Reference proteome</keyword>
<dbReference type="EMBL" id="JAGPUO010000001">
    <property type="protein sequence ID" value="KAG5666007.1"/>
    <property type="molecule type" value="Genomic_DNA"/>
</dbReference>
<dbReference type="Pfam" id="PF03060">
    <property type="entry name" value="NMO"/>
    <property type="match status" value="1"/>
</dbReference>
<organism evidence="4 5">
    <name type="scientific">Fusarium avenaceum</name>
    <dbReference type="NCBI Taxonomy" id="40199"/>
    <lineage>
        <taxon>Eukaryota</taxon>
        <taxon>Fungi</taxon>
        <taxon>Dikarya</taxon>
        <taxon>Ascomycota</taxon>
        <taxon>Pezizomycotina</taxon>
        <taxon>Sordariomycetes</taxon>
        <taxon>Hypocreomycetidae</taxon>
        <taxon>Hypocreales</taxon>
        <taxon>Nectriaceae</taxon>
        <taxon>Fusarium</taxon>
        <taxon>Fusarium tricinctum species complex</taxon>
    </lineage>
</organism>
<dbReference type="Proteomes" id="UP000782241">
    <property type="component" value="Unassembled WGS sequence"/>
</dbReference>
<keyword evidence="3" id="KW-0560">Oxidoreductase</keyword>
<reference evidence="4" key="1">
    <citation type="submission" date="2021-04" db="EMBL/GenBank/DDBJ databases">
        <title>Draft genome of Fusarium avenaceum strain F156N33, isolated from an atmospheric sample in Virginia.</title>
        <authorList>
            <person name="Yang S."/>
            <person name="Vinatzer B.A."/>
            <person name="Coleman J."/>
        </authorList>
    </citation>
    <scope>NUCLEOTIDE SEQUENCE</scope>
    <source>
        <strain evidence="4">F156N33</strain>
    </source>
</reference>
<evidence type="ECO:0000313" key="4">
    <source>
        <dbReference type="EMBL" id="KAG5666007.1"/>
    </source>
</evidence>
<dbReference type="AlphaFoldDB" id="A0A9P7HJA2"/>
<dbReference type="Gene3D" id="3.20.20.70">
    <property type="entry name" value="Aldolase class I"/>
    <property type="match status" value="1"/>
</dbReference>
<dbReference type="InterPro" id="IPR004136">
    <property type="entry name" value="NMO"/>
</dbReference>
<dbReference type="SUPFAM" id="SSF51412">
    <property type="entry name" value="Inosine monophosphate dehydrogenase (IMPDH)"/>
    <property type="match status" value="1"/>
</dbReference>
<keyword evidence="1" id="KW-0285">Flavoprotein</keyword>
<dbReference type="InterPro" id="IPR013785">
    <property type="entry name" value="Aldolase_TIM"/>
</dbReference>
<evidence type="ECO:0000256" key="2">
    <source>
        <dbReference type="ARBA" id="ARBA00022643"/>
    </source>
</evidence>
<proteinExistence type="predicted"/>
<sequence length="373" mass="40152">MSPSQLLNRFPWATSPLISNAPMLGIATPQMTAEVTKAGGLGFLPCIAYLEPDSEHINRLAGHFDEVRALLGADQPSEGPLRIGASFITSHSSVSNFEQTALPLIAENRPAAIWLFAPDGDLKPHSKIIPSLKALEHPPVVFVQVGNVIAAREAAQDGADVLVTQGVDAGGHQFRQGSGIVSLVPEVRDMLMTEFPDRKISIVAAGGIADGRGVAGALALGAEGVVMGTKFTIAPESNYPDVRKKKVLEAADGGVSTFKYVHVHWPRECTRNAYTNIRSTFNDRITNNPLWGPLYDGRAIVGPIHEKFIAGASLEECQRSLKEDFPEDEARYIINTWAGTAVGLINKVQPAGEIVREVREDAKRELQRAAGLV</sequence>
<keyword evidence="2" id="KW-0288">FMN</keyword>
<evidence type="ECO:0008006" key="6">
    <source>
        <dbReference type="Google" id="ProtNLM"/>
    </source>
</evidence>
<protein>
    <recommendedName>
        <fullName evidence="6">Nitronate monooxygenase domain-containing protein</fullName>
    </recommendedName>
</protein>
<dbReference type="GO" id="GO:0018580">
    <property type="term" value="F:nitronate monooxygenase activity"/>
    <property type="evidence" value="ECO:0007669"/>
    <property type="project" value="InterPro"/>
</dbReference>
<dbReference type="PANTHER" id="PTHR32332">
    <property type="entry name" value="2-NITROPROPANE DIOXYGENASE"/>
    <property type="match status" value="1"/>
</dbReference>
<evidence type="ECO:0000256" key="1">
    <source>
        <dbReference type="ARBA" id="ARBA00022630"/>
    </source>
</evidence>
<dbReference type="PANTHER" id="PTHR32332:SF34">
    <property type="entry name" value="2-NITROPROPANE DIOXYGENASE FAMILY, PUTATIVE-RELATED"/>
    <property type="match status" value="1"/>
</dbReference>
<dbReference type="CDD" id="cd04730">
    <property type="entry name" value="NPD_like"/>
    <property type="match status" value="1"/>
</dbReference>
<accession>A0A9P7HJA2</accession>
<evidence type="ECO:0000313" key="5">
    <source>
        <dbReference type="Proteomes" id="UP000782241"/>
    </source>
</evidence>
<comment type="caution">
    <text evidence="4">The sequence shown here is derived from an EMBL/GenBank/DDBJ whole genome shotgun (WGS) entry which is preliminary data.</text>
</comment>
<name>A0A9P7HJA2_9HYPO</name>
<gene>
    <name evidence="4" type="ORF">KAF25_010132</name>
</gene>
<evidence type="ECO:0000256" key="3">
    <source>
        <dbReference type="ARBA" id="ARBA00023002"/>
    </source>
</evidence>